<comment type="caution">
    <text evidence="2">The sequence shown here is derived from an EMBL/GenBank/DDBJ whole genome shotgun (WGS) entry which is preliminary data.</text>
</comment>
<gene>
    <name evidence="2" type="ORF">F8388_003231</name>
</gene>
<evidence type="ECO:0000259" key="1">
    <source>
        <dbReference type="Pfam" id="PF03108"/>
    </source>
</evidence>
<dbReference type="Proteomes" id="UP000525078">
    <property type="component" value="Unassembled WGS sequence"/>
</dbReference>
<dbReference type="EMBL" id="JAATIP010000110">
    <property type="protein sequence ID" value="KAF4371621.1"/>
    <property type="molecule type" value="Genomic_DNA"/>
</dbReference>
<dbReference type="Pfam" id="PF03108">
    <property type="entry name" value="DBD_Tnp_Mut"/>
    <property type="match status" value="1"/>
</dbReference>
<reference evidence="2 3" key="1">
    <citation type="journal article" date="2020" name="bioRxiv">
        <title>Sequence and annotation of 42 cannabis genomes reveals extensive copy number variation in cannabinoid synthesis and pathogen resistance genes.</title>
        <authorList>
            <person name="Mckernan K.J."/>
            <person name="Helbert Y."/>
            <person name="Kane L.T."/>
            <person name="Ebling H."/>
            <person name="Zhang L."/>
            <person name="Liu B."/>
            <person name="Eaton Z."/>
            <person name="Mclaughlin S."/>
            <person name="Kingan S."/>
            <person name="Baybayan P."/>
            <person name="Concepcion G."/>
            <person name="Jordan M."/>
            <person name="Riva A."/>
            <person name="Barbazuk W."/>
            <person name="Harkins T."/>
        </authorList>
    </citation>
    <scope>NUCLEOTIDE SEQUENCE [LARGE SCALE GENOMIC DNA]</scope>
    <source>
        <strain evidence="3">cv. Jamaican Lion 4</strain>
        <tissue evidence="2">Leaf</tissue>
    </source>
</reference>
<dbReference type="PANTHER" id="PTHR31973">
    <property type="entry name" value="POLYPROTEIN, PUTATIVE-RELATED"/>
    <property type="match status" value="1"/>
</dbReference>
<organism evidence="2 3">
    <name type="scientific">Cannabis sativa</name>
    <name type="common">Hemp</name>
    <name type="synonym">Marijuana</name>
    <dbReference type="NCBI Taxonomy" id="3483"/>
    <lineage>
        <taxon>Eukaryota</taxon>
        <taxon>Viridiplantae</taxon>
        <taxon>Streptophyta</taxon>
        <taxon>Embryophyta</taxon>
        <taxon>Tracheophyta</taxon>
        <taxon>Spermatophyta</taxon>
        <taxon>Magnoliopsida</taxon>
        <taxon>eudicotyledons</taxon>
        <taxon>Gunneridae</taxon>
        <taxon>Pentapetalae</taxon>
        <taxon>rosids</taxon>
        <taxon>fabids</taxon>
        <taxon>Rosales</taxon>
        <taxon>Cannabaceae</taxon>
        <taxon>Cannabis</taxon>
    </lineage>
</organism>
<evidence type="ECO:0000313" key="3">
    <source>
        <dbReference type="Proteomes" id="UP000525078"/>
    </source>
</evidence>
<dbReference type="PANTHER" id="PTHR31973:SF187">
    <property type="entry name" value="MUTATOR TRANSPOSASE MUDRA PROTEIN"/>
    <property type="match status" value="1"/>
</dbReference>
<dbReference type="InterPro" id="IPR004332">
    <property type="entry name" value="Transposase_MuDR"/>
</dbReference>
<proteinExistence type="predicted"/>
<dbReference type="AlphaFoldDB" id="A0A7J6FLN4"/>
<name>A0A7J6FLN4_CANSA</name>
<sequence length="484" mass="55395">MRVVGFAAGFARQRERKGTMNRARSATVTAGKGRRAVLVSPIKLCVVLFCVGLHRIFKRLKMSSHALVVADISTPTPVVATLSPSRRKKLARISCCPPQTWNLNDKDVENKEENKNESLDAATAPNIAATNIYESTTSSQLIEYHTPMFNDPTGPGSSYMHTICSASISHEELSSPTNDSDLEWKQGKHYSEEDDSTEYEMVSLTNSDEDAHGDYYDSDEGRHMNLKRIKREGVDPNCNIPFPHSDQIYQDGKIVLRLFLRFQDYRHFSDILKDYAIQEGFELKKIKHEKSRLTYGCRAIGCPWRIHASVLPDLSNFVIKTLTEDHTCQCVTRNRTANSTWIGKKLVKTLQRHPEMKVKGIKAQLRDDYGIDGLIEVVTHIPDSHHRYCCFHIERNMTKEFGTSELKNMFWAAAETGNVHTFQQIMDQIKEFNKNAYNWLTNIDAKHWSMSCFDTSSKVEHLTNNHVESFNDWIDEVRFKPPIE</sequence>
<accession>A0A7J6FLN4</accession>
<evidence type="ECO:0000313" key="2">
    <source>
        <dbReference type="EMBL" id="KAF4371621.1"/>
    </source>
</evidence>
<protein>
    <recommendedName>
        <fullName evidence="1">Transposase MuDR plant domain-containing protein</fullName>
    </recommendedName>
</protein>
<feature type="domain" description="Transposase MuDR plant" evidence="1">
    <location>
        <begin position="256"/>
        <end position="319"/>
    </location>
</feature>